<name>Q1K5T6_NEUCR</name>
<dbReference type="PaxDb" id="5141-EFNCRP00000007248"/>
<evidence type="ECO:0000313" key="2">
    <source>
        <dbReference type="Proteomes" id="UP000001805"/>
    </source>
</evidence>
<dbReference type="SMR" id="Q1K5T6"/>
<reference evidence="1 2" key="1">
    <citation type="journal article" date="2003" name="Nature">
        <title>The genome sequence of the filamentous fungus Neurospora crassa.</title>
        <authorList>
            <person name="Galagan J.E."/>
            <person name="Calvo S.E."/>
            <person name="Borkovich K.A."/>
            <person name="Selker E.U."/>
            <person name="Read N.D."/>
            <person name="Jaffe D."/>
            <person name="FitzHugh W."/>
            <person name="Ma L.J."/>
            <person name="Smirnov S."/>
            <person name="Purcell S."/>
            <person name="Rehman B."/>
            <person name="Elkins T."/>
            <person name="Engels R."/>
            <person name="Wang S."/>
            <person name="Nielsen C.B."/>
            <person name="Butler J."/>
            <person name="Endrizzi M."/>
            <person name="Qui D."/>
            <person name="Ianakiev P."/>
            <person name="Bell-Pedersen D."/>
            <person name="Nelson M.A."/>
            <person name="Werner-Washburne M."/>
            <person name="Selitrennikoff C.P."/>
            <person name="Kinsey J.A."/>
            <person name="Braun E.L."/>
            <person name="Zelter A."/>
            <person name="Schulte U."/>
            <person name="Kothe G.O."/>
            <person name="Jedd G."/>
            <person name="Mewes W."/>
            <person name="Staben C."/>
            <person name="Marcotte E."/>
            <person name="Greenberg D."/>
            <person name="Roy A."/>
            <person name="Foley K."/>
            <person name="Naylor J."/>
            <person name="Stange-Thomann N."/>
            <person name="Barrett R."/>
            <person name="Gnerre S."/>
            <person name="Kamal M."/>
            <person name="Kamvysselis M."/>
            <person name="Mauceli E."/>
            <person name="Bielke C."/>
            <person name="Rudd S."/>
            <person name="Frishman D."/>
            <person name="Krystofova S."/>
            <person name="Rasmussen C."/>
            <person name="Metzenberg R.L."/>
            <person name="Perkins D.D."/>
            <person name="Kroken S."/>
            <person name="Cogoni C."/>
            <person name="Macino G."/>
            <person name="Catcheside D."/>
            <person name="Li W."/>
            <person name="Pratt R.J."/>
            <person name="Osmani S.A."/>
            <person name="DeSouza C.P."/>
            <person name="Glass L."/>
            <person name="Orbach M.J."/>
            <person name="Berglund J.A."/>
            <person name="Voelker R."/>
            <person name="Yarden O."/>
            <person name="Plamann M."/>
            <person name="Seiler S."/>
            <person name="Dunlap J."/>
            <person name="Radford A."/>
            <person name="Aramayo R."/>
            <person name="Natvig D.O."/>
            <person name="Alex L.A."/>
            <person name="Mannhaupt G."/>
            <person name="Ebbole D.J."/>
            <person name="Freitag M."/>
            <person name="Paulsen I."/>
            <person name="Sachs M.S."/>
            <person name="Lander E.S."/>
            <person name="Nusbaum C."/>
            <person name="Birren B."/>
        </authorList>
    </citation>
    <scope>NUCLEOTIDE SEQUENCE [LARGE SCALE GENOMIC DNA]</scope>
    <source>
        <strain evidence="2">ATCC 24698 / 74-OR23-1A / CBS 708.71 / DSM 1257 / FGSC 987</strain>
    </source>
</reference>
<dbReference type="RefSeq" id="XP_957438.1">
    <property type="nucleotide sequence ID" value="XM_952345.1"/>
</dbReference>
<evidence type="ECO:0000313" key="1">
    <source>
        <dbReference type="EMBL" id="EAA28202.1"/>
    </source>
</evidence>
<proteinExistence type="predicted"/>
<accession>Q1K5T6</accession>
<dbReference type="OMA" id="TRLVWKE"/>
<protein>
    <submittedName>
        <fullName evidence="1">Uncharacterized protein</fullName>
    </submittedName>
</protein>
<dbReference type="Proteomes" id="UP000001805">
    <property type="component" value="Chromosome 2, Linkage Group V"/>
</dbReference>
<gene>
    <name evidence="1" type="ORF">NCU07213</name>
</gene>
<keyword evidence="2" id="KW-1185">Reference proteome</keyword>
<dbReference type="InParanoid" id="Q1K5T6"/>
<dbReference type="VEuPathDB" id="FungiDB:NCU07213"/>
<dbReference type="GeneID" id="3873597"/>
<sequence>MTRLVWKEEAGGYMGRTPTRLVRTGRLEARASNTPILSRPSKPRSDDLGYRIGAAGDRTEAWRRCFVLSLENFVRDLPPNNLDAVQAAIKELELKDIELTAKADEGRVDTSMCKFRRHS</sequence>
<dbReference type="EMBL" id="CM002240">
    <property type="protein sequence ID" value="EAA28202.1"/>
    <property type="molecule type" value="Genomic_DNA"/>
</dbReference>
<dbReference type="KEGG" id="ncr:NCU07213"/>
<dbReference type="HOGENOM" id="CLU_146175_0_0_1"/>
<organism evidence="1 2">
    <name type="scientific">Neurospora crassa (strain ATCC 24698 / 74-OR23-1A / CBS 708.71 / DSM 1257 / FGSC 987)</name>
    <dbReference type="NCBI Taxonomy" id="367110"/>
    <lineage>
        <taxon>Eukaryota</taxon>
        <taxon>Fungi</taxon>
        <taxon>Dikarya</taxon>
        <taxon>Ascomycota</taxon>
        <taxon>Pezizomycotina</taxon>
        <taxon>Sordariomycetes</taxon>
        <taxon>Sordariomycetidae</taxon>
        <taxon>Sordariales</taxon>
        <taxon>Sordariaceae</taxon>
        <taxon>Neurospora</taxon>
    </lineage>
</organism>
<dbReference type="AlphaFoldDB" id="Q1K5T6"/>
<dbReference type="OrthoDB" id="10453956at2759"/>